<dbReference type="PROSITE" id="PS51843">
    <property type="entry name" value="NR_LBD"/>
    <property type="match status" value="1"/>
</dbReference>
<evidence type="ECO:0000313" key="16">
    <source>
        <dbReference type="WBParaSite" id="ACRNAN_scaffold880.g12696.t1"/>
    </source>
</evidence>
<dbReference type="GO" id="GO:0000978">
    <property type="term" value="F:RNA polymerase II cis-regulatory region sequence-specific DNA binding"/>
    <property type="evidence" value="ECO:0007669"/>
    <property type="project" value="InterPro"/>
</dbReference>
<evidence type="ECO:0000256" key="4">
    <source>
        <dbReference type="ARBA" id="ARBA00022771"/>
    </source>
</evidence>
<dbReference type="WBParaSite" id="ACRNAN_scaffold880.g12696.t1">
    <property type="protein sequence ID" value="ACRNAN_scaffold880.g12696.t1"/>
    <property type="gene ID" value="ACRNAN_scaffold880.g12696"/>
</dbReference>
<dbReference type="SMART" id="SM00399">
    <property type="entry name" value="ZnF_C4"/>
    <property type="match status" value="1"/>
</dbReference>
<dbReference type="InterPro" id="IPR035500">
    <property type="entry name" value="NHR-like_dom_sf"/>
</dbReference>
<dbReference type="Proteomes" id="UP000887540">
    <property type="component" value="Unplaced"/>
</dbReference>
<dbReference type="InterPro" id="IPR001628">
    <property type="entry name" value="Znf_hrmn_rcpt"/>
</dbReference>
<dbReference type="GO" id="GO:0008270">
    <property type="term" value="F:zinc ion binding"/>
    <property type="evidence" value="ECO:0007669"/>
    <property type="project" value="UniProtKB-KW"/>
</dbReference>
<keyword evidence="7 11" id="KW-0238">DNA-binding</keyword>
<feature type="region of interest" description="Disordered" evidence="12">
    <location>
        <begin position="108"/>
        <end position="131"/>
    </location>
</feature>
<dbReference type="InterPro" id="IPR001723">
    <property type="entry name" value="Nuclear_hrmn_rcpt"/>
</dbReference>
<protein>
    <submittedName>
        <fullName evidence="16">Uncharacterized protein</fullName>
    </submittedName>
</protein>
<keyword evidence="9 11" id="KW-0675">Receptor</keyword>
<dbReference type="PRINTS" id="PR00398">
    <property type="entry name" value="STRDHORMONER"/>
</dbReference>
<evidence type="ECO:0000256" key="9">
    <source>
        <dbReference type="ARBA" id="ARBA00023170"/>
    </source>
</evidence>
<keyword evidence="3 11" id="KW-0479">Metal-binding</keyword>
<dbReference type="GO" id="GO:0003700">
    <property type="term" value="F:DNA-binding transcription factor activity"/>
    <property type="evidence" value="ECO:0007669"/>
    <property type="project" value="InterPro"/>
</dbReference>
<evidence type="ECO:0000256" key="6">
    <source>
        <dbReference type="ARBA" id="ARBA00023015"/>
    </source>
</evidence>
<dbReference type="InterPro" id="IPR000536">
    <property type="entry name" value="Nucl_hrmn_rcpt_lig-bd"/>
</dbReference>
<organism evidence="15 16">
    <name type="scientific">Acrobeloides nanus</name>
    <dbReference type="NCBI Taxonomy" id="290746"/>
    <lineage>
        <taxon>Eukaryota</taxon>
        <taxon>Metazoa</taxon>
        <taxon>Ecdysozoa</taxon>
        <taxon>Nematoda</taxon>
        <taxon>Chromadorea</taxon>
        <taxon>Rhabditida</taxon>
        <taxon>Tylenchina</taxon>
        <taxon>Cephalobomorpha</taxon>
        <taxon>Cephaloboidea</taxon>
        <taxon>Cephalobidae</taxon>
        <taxon>Acrobeloides</taxon>
    </lineage>
</organism>
<dbReference type="SMART" id="SM00430">
    <property type="entry name" value="HOLI"/>
    <property type="match status" value="1"/>
</dbReference>
<keyword evidence="10 11" id="KW-0539">Nucleus</keyword>
<evidence type="ECO:0000256" key="5">
    <source>
        <dbReference type="ARBA" id="ARBA00022833"/>
    </source>
</evidence>
<evidence type="ECO:0000256" key="7">
    <source>
        <dbReference type="ARBA" id="ARBA00023125"/>
    </source>
</evidence>
<dbReference type="InterPro" id="IPR013088">
    <property type="entry name" value="Znf_NHR/GATA"/>
</dbReference>
<keyword evidence="6 11" id="KW-0805">Transcription regulation</keyword>
<evidence type="ECO:0000256" key="2">
    <source>
        <dbReference type="ARBA" id="ARBA00005993"/>
    </source>
</evidence>
<dbReference type="PRINTS" id="PR00047">
    <property type="entry name" value="STROIDFINGER"/>
</dbReference>
<feature type="domain" description="Nuclear receptor" evidence="13">
    <location>
        <begin position="24"/>
        <end position="100"/>
    </location>
</feature>
<evidence type="ECO:0000259" key="13">
    <source>
        <dbReference type="PROSITE" id="PS51030"/>
    </source>
</evidence>
<evidence type="ECO:0000256" key="8">
    <source>
        <dbReference type="ARBA" id="ARBA00023163"/>
    </source>
</evidence>
<dbReference type="Gene3D" id="3.30.50.10">
    <property type="entry name" value="Erythroid Transcription Factor GATA-1, subunit A"/>
    <property type="match status" value="1"/>
</dbReference>
<proteinExistence type="inferred from homology"/>
<evidence type="ECO:0000259" key="14">
    <source>
        <dbReference type="PROSITE" id="PS51843"/>
    </source>
</evidence>
<keyword evidence="4 11" id="KW-0863">Zinc-finger</keyword>
<evidence type="ECO:0000256" key="3">
    <source>
        <dbReference type="ARBA" id="ARBA00022723"/>
    </source>
</evidence>
<accession>A0A914EML2</accession>
<dbReference type="InterPro" id="IPR049636">
    <property type="entry name" value="HNF4-like_DBD"/>
</dbReference>
<name>A0A914EML2_9BILA</name>
<dbReference type="GO" id="GO:0005634">
    <property type="term" value="C:nucleus"/>
    <property type="evidence" value="ECO:0007669"/>
    <property type="project" value="UniProtKB-SubCell"/>
</dbReference>
<evidence type="ECO:0000256" key="10">
    <source>
        <dbReference type="ARBA" id="ARBA00023242"/>
    </source>
</evidence>
<evidence type="ECO:0000313" key="15">
    <source>
        <dbReference type="Proteomes" id="UP000887540"/>
    </source>
</evidence>
<dbReference type="SUPFAM" id="SSF57716">
    <property type="entry name" value="Glucocorticoid receptor-like (DNA-binding domain)"/>
    <property type="match status" value="1"/>
</dbReference>
<dbReference type="AlphaFoldDB" id="A0A914EML2"/>
<dbReference type="PROSITE" id="PS00031">
    <property type="entry name" value="NUCLEAR_REC_DBD_1"/>
    <property type="match status" value="1"/>
</dbReference>
<evidence type="ECO:0000256" key="11">
    <source>
        <dbReference type="RuleBase" id="RU004334"/>
    </source>
</evidence>
<reference evidence="16" key="1">
    <citation type="submission" date="2022-11" db="UniProtKB">
        <authorList>
            <consortium name="WormBaseParasite"/>
        </authorList>
    </citation>
    <scope>IDENTIFICATION</scope>
</reference>
<dbReference type="PANTHER" id="PTHR46397:SF5">
    <property type="entry name" value="NUCLEAR HORMONE RECEPTOR FAMILY MEMBER NHR-20"/>
    <property type="match status" value="1"/>
</dbReference>
<comment type="subcellular location">
    <subcellularLocation>
        <location evidence="1 11">Nucleus</location>
    </subcellularLocation>
</comment>
<comment type="similarity">
    <text evidence="2 11">Belongs to the nuclear hormone receptor family.</text>
</comment>
<dbReference type="CDD" id="cd06960">
    <property type="entry name" value="NR_DBD_HNF4A"/>
    <property type="match status" value="1"/>
</dbReference>
<dbReference type="PROSITE" id="PS51030">
    <property type="entry name" value="NUCLEAR_REC_DBD_2"/>
    <property type="match status" value="1"/>
</dbReference>
<dbReference type="SUPFAM" id="SSF48508">
    <property type="entry name" value="Nuclear receptor ligand-binding domain"/>
    <property type="match status" value="1"/>
</dbReference>
<dbReference type="Pfam" id="PF00104">
    <property type="entry name" value="Hormone_recep"/>
    <property type="match status" value="1"/>
</dbReference>
<dbReference type="Pfam" id="PF00105">
    <property type="entry name" value="zf-C4"/>
    <property type="match status" value="1"/>
</dbReference>
<feature type="domain" description="NR LBD" evidence="14">
    <location>
        <begin position="219"/>
        <end position="457"/>
    </location>
</feature>
<evidence type="ECO:0000256" key="1">
    <source>
        <dbReference type="ARBA" id="ARBA00004123"/>
    </source>
</evidence>
<keyword evidence="15" id="KW-1185">Reference proteome</keyword>
<evidence type="ECO:0000256" key="12">
    <source>
        <dbReference type="SAM" id="MobiDB-lite"/>
    </source>
</evidence>
<dbReference type="Gene3D" id="1.10.565.10">
    <property type="entry name" value="Retinoid X Receptor"/>
    <property type="match status" value="1"/>
</dbReference>
<keyword evidence="5 11" id="KW-0862">Zinc</keyword>
<dbReference type="PANTHER" id="PTHR46397">
    <property type="entry name" value="NUCLEAR HORMONE RECEPTOR FAMILY-RELATED"/>
    <property type="match status" value="1"/>
</dbReference>
<sequence>MAIRVITHSFSTPDVDEASSPGKKKICLVCASPTGASPHFGTISCLACAAFFRRTVSLDIKFKCTGSLQCKIYYELRMICRACRFDKCVAVGMKPECVQKRKPMKKYSIKRSTSPMEEDNTQPELPQHDSHINVDVYDSSVPSSSNSEFMSNSTISPHLSINSPIEYKVNDMIIPTPLHPTPNSANRTLLSLDGAALLRHFVSEEQKANNRRRVMFARSPIDSIIGTSDIIPYTKEDLVPYTVKGQQKHMRFDQMLAYEYIKALPGFEYLEPHDKLAIFRFGFMGFGALDIAYFTSKMGMVDQGIMVFTDATYSTNFDRSVGWDNEEDITADDKQKLVWPMNQKFWDRLIKPLDGIEVDHVEYAALKALTMWRTYNLGYLELSDTAKQLAREHENGIINGLMEYYQSRGDGAERVGTLILFIGNLFEIYQTLVEYYKKIELFNLIKIDLFLKQLLQF</sequence>
<keyword evidence="8 11" id="KW-0804">Transcription</keyword>